<reference evidence="3 4" key="1">
    <citation type="submission" date="2018-05" db="EMBL/GenBank/DDBJ databases">
        <title>Genome of Sphingosinicella humi QZX222.</title>
        <authorList>
            <person name="Qiao Z."/>
            <person name="Wang G."/>
        </authorList>
    </citation>
    <scope>NUCLEOTIDE SEQUENCE [LARGE SCALE GENOMIC DNA]</scope>
    <source>
        <strain evidence="3 4">QZX222</strain>
    </source>
</reference>
<keyword evidence="1" id="KW-0812">Transmembrane</keyword>
<proteinExistence type="predicted"/>
<keyword evidence="1" id="KW-0472">Membrane</keyword>
<keyword evidence="2" id="KW-0732">Signal</keyword>
<evidence type="ECO:0000313" key="4">
    <source>
        <dbReference type="Proteomes" id="UP000245916"/>
    </source>
</evidence>
<dbReference type="RefSeq" id="WP_109271506.1">
    <property type="nucleotide sequence ID" value="NZ_QFFF01000001.1"/>
</dbReference>
<feature type="transmembrane region" description="Helical" evidence="1">
    <location>
        <begin position="47"/>
        <end position="66"/>
    </location>
</feature>
<feature type="signal peptide" evidence="2">
    <location>
        <begin position="1"/>
        <end position="21"/>
    </location>
</feature>
<dbReference type="AlphaFoldDB" id="A0A2U2J4W1"/>
<evidence type="ECO:0000256" key="1">
    <source>
        <dbReference type="SAM" id="Phobius"/>
    </source>
</evidence>
<keyword evidence="4" id="KW-1185">Reference proteome</keyword>
<dbReference type="EMBL" id="QFFF01000001">
    <property type="protein sequence ID" value="PWG03368.1"/>
    <property type="molecule type" value="Genomic_DNA"/>
</dbReference>
<organism evidence="3 4">
    <name type="scientific">Allosphingosinicella humi</name>
    <dbReference type="NCBI Taxonomy" id="2068657"/>
    <lineage>
        <taxon>Bacteria</taxon>
        <taxon>Pseudomonadati</taxon>
        <taxon>Pseudomonadota</taxon>
        <taxon>Alphaproteobacteria</taxon>
        <taxon>Sphingomonadales</taxon>
        <taxon>Sphingomonadaceae</taxon>
        <taxon>Allosphingosinicella</taxon>
    </lineage>
</organism>
<protein>
    <submittedName>
        <fullName evidence="3">Uncharacterized protein</fullName>
    </submittedName>
</protein>
<evidence type="ECO:0000256" key="2">
    <source>
        <dbReference type="SAM" id="SignalP"/>
    </source>
</evidence>
<gene>
    <name evidence="3" type="ORF">DF286_11190</name>
</gene>
<comment type="caution">
    <text evidence="3">The sequence shown here is derived from an EMBL/GenBank/DDBJ whole genome shotgun (WGS) entry which is preliminary data.</text>
</comment>
<keyword evidence="1" id="KW-1133">Transmembrane helix</keyword>
<dbReference type="OrthoDB" id="7597346at2"/>
<feature type="chain" id="PRO_5015589162" evidence="2">
    <location>
        <begin position="22"/>
        <end position="79"/>
    </location>
</feature>
<dbReference type="Proteomes" id="UP000245916">
    <property type="component" value="Unassembled WGS sequence"/>
</dbReference>
<sequence>MKKIIAAVSAAALLASAPAVAQAATAPAPATESVGSKGANAQFAEMGPAAWIVGAIVVGLAIWGIVELVDDDNDEPVSP</sequence>
<accession>A0A2U2J4W1</accession>
<evidence type="ECO:0000313" key="3">
    <source>
        <dbReference type="EMBL" id="PWG03368.1"/>
    </source>
</evidence>
<name>A0A2U2J4W1_9SPHN</name>